<dbReference type="OrthoDB" id="416786at2759"/>
<dbReference type="InterPro" id="IPR023213">
    <property type="entry name" value="CAT-like_dom_sf"/>
</dbReference>
<feature type="domain" description="Carrier" evidence="5">
    <location>
        <begin position="325"/>
        <end position="401"/>
    </location>
</feature>
<evidence type="ECO:0000256" key="1">
    <source>
        <dbReference type="ARBA" id="ARBA00022450"/>
    </source>
</evidence>
<evidence type="ECO:0000313" key="6">
    <source>
        <dbReference type="EMBL" id="KAJ5171636.1"/>
    </source>
</evidence>
<dbReference type="Pfam" id="PF00501">
    <property type="entry name" value="AMP-binding"/>
    <property type="match status" value="1"/>
</dbReference>
<dbReference type="GO" id="GO:0044550">
    <property type="term" value="P:secondary metabolite biosynthetic process"/>
    <property type="evidence" value="ECO:0007669"/>
    <property type="project" value="TreeGrafter"/>
</dbReference>
<keyword evidence="7" id="KW-1185">Reference proteome</keyword>
<dbReference type="Gene3D" id="1.10.1200.10">
    <property type="entry name" value="ACP-like"/>
    <property type="match status" value="1"/>
</dbReference>
<dbReference type="EMBL" id="JAPQKO010000003">
    <property type="protein sequence ID" value="KAJ5171636.1"/>
    <property type="molecule type" value="Genomic_DNA"/>
</dbReference>
<evidence type="ECO:0000256" key="2">
    <source>
        <dbReference type="ARBA" id="ARBA00022553"/>
    </source>
</evidence>
<reference evidence="6" key="2">
    <citation type="journal article" date="2023" name="IMA Fungus">
        <title>Comparative genomic study of the Penicillium genus elucidates a diverse pangenome and 15 lateral gene transfer events.</title>
        <authorList>
            <person name="Petersen C."/>
            <person name="Sorensen T."/>
            <person name="Nielsen M.R."/>
            <person name="Sondergaard T.E."/>
            <person name="Sorensen J.L."/>
            <person name="Fitzpatrick D.A."/>
            <person name="Frisvad J.C."/>
            <person name="Nielsen K.L."/>
        </authorList>
    </citation>
    <scope>NUCLEOTIDE SEQUENCE</scope>
    <source>
        <strain evidence="6">IBT 21917</strain>
    </source>
</reference>
<dbReference type="InterPro" id="IPR036736">
    <property type="entry name" value="ACP-like_sf"/>
</dbReference>
<dbReference type="AlphaFoldDB" id="A0A9W9I7H0"/>
<dbReference type="InterPro" id="IPR045851">
    <property type="entry name" value="AMP-bd_C_sf"/>
</dbReference>
<evidence type="ECO:0000259" key="5">
    <source>
        <dbReference type="PROSITE" id="PS50075"/>
    </source>
</evidence>
<protein>
    <recommendedName>
        <fullName evidence="5">Carrier domain-containing protein</fullName>
    </recommendedName>
</protein>
<reference evidence="6" key="1">
    <citation type="submission" date="2022-11" db="EMBL/GenBank/DDBJ databases">
        <authorList>
            <person name="Petersen C."/>
        </authorList>
    </citation>
    <scope>NUCLEOTIDE SEQUENCE</scope>
    <source>
        <strain evidence="6">IBT 21917</strain>
    </source>
</reference>
<dbReference type="InterPro" id="IPR042099">
    <property type="entry name" value="ANL_N_sf"/>
</dbReference>
<keyword evidence="3" id="KW-0436">Ligase</keyword>
<dbReference type="PANTHER" id="PTHR45527">
    <property type="entry name" value="NONRIBOSOMAL PEPTIDE SYNTHETASE"/>
    <property type="match status" value="1"/>
</dbReference>
<organism evidence="6 7">
    <name type="scientific">Penicillium capsulatum</name>
    <dbReference type="NCBI Taxonomy" id="69766"/>
    <lineage>
        <taxon>Eukaryota</taxon>
        <taxon>Fungi</taxon>
        <taxon>Dikarya</taxon>
        <taxon>Ascomycota</taxon>
        <taxon>Pezizomycotina</taxon>
        <taxon>Eurotiomycetes</taxon>
        <taxon>Eurotiomycetidae</taxon>
        <taxon>Eurotiales</taxon>
        <taxon>Aspergillaceae</taxon>
        <taxon>Penicillium</taxon>
    </lineage>
</organism>
<evidence type="ECO:0000256" key="4">
    <source>
        <dbReference type="ARBA" id="ARBA00029454"/>
    </source>
</evidence>
<sequence length="565" mass="61822">MASSTLSIRVLLFEAFFDASIIEMITTLLTGGCICVPSDTARRDNIAEVANELRISVAQLTPSTARLLQPKDIPSLETLSESVALVNGYGPSECSATSTVHPELHSISQAGNIGWASGCVCWVVDWADHKRLVPIGVVGELLIEGPIVGRGYLNDPDRTTSVFIPPPIWLRQLRGEGEGPSDRQLYKTGDLIQYKIDGEVEHYTWQIFPRARDMVVEVVAPNETGRTLMLVAFVCLHQHKGARDDKTDDLLLAPTDSFRAAIQAAESTLYDAIPSYMVPAVFLPLRNVPLSATGKTDQRRLRNHAAALSYATIESYHPSAIAKRQPTTPAECTLQALWAQVLNIPTDHIGADDSFFRLGGDSIAAMRLAAVARKQGLGLTVADTFQYPILCQYALTISPPRFDLDFASEPAPFSLLPAPKSDTFLAQIDPLHHTWHNEDIVDAFPTTKIQAEYATSYLCNYLLVNIPGAIDPDRLQAAYQSLAERHIKLRTVFFPSSEGVFQAIVQCAPPAMVCHTSDADLLQSSKALCRQDSQIPLPFGAMPFHISIVSGGPHNHVLILRLSHT</sequence>
<comment type="similarity">
    <text evidence="4">Belongs to the NRP synthetase family.</text>
</comment>
<dbReference type="PROSITE" id="PS50075">
    <property type="entry name" value="CARRIER"/>
    <property type="match status" value="1"/>
</dbReference>
<dbReference type="FunFam" id="1.10.1200.10:FF:000005">
    <property type="entry name" value="Nonribosomal peptide synthetase 1"/>
    <property type="match status" value="1"/>
</dbReference>
<dbReference type="SUPFAM" id="SSF47336">
    <property type="entry name" value="ACP-like"/>
    <property type="match status" value="1"/>
</dbReference>
<dbReference type="InterPro" id="IPR000873">
    <property type="entry name" value="AMP-dep_synth/lig_dom"/>
</dbReference>
<dbReference type="Proteomes" id="UP001146351">
    <property type="component" value="Unassembled WGS sequence"/>
</dbReference>
<dbReference type="GO" id="GO:0031177">
    <property type="term" value="F:phosphopantetheine binding"/>
    <property type="evidence" value="ECO:0007669"/>
    <property type="project" value="TreeGrafter"/>
</dbReference>
<keyword evidence="1" id="KW-0596">Phosphopantetheine</keyword>
<evidence type="ECO:0000256" key="3">
    <source>
        <dbReference type="ARBA" id="ARBA00022598"/>
    </source>
</evidence>
<dbReference type="InterPro" id="IPR009081">
    <property type="entry name" value="PP-bd_ACP"/>
</dbReference>
<comment type="caution">
    <text evidence="6">The sequence shown here is derived from an EMBL/GenBank/DDBJ whole genome shotgun (WGS) entry which is preliminary data.</text>
</comment>
<dbReference type="SUPFAM" id="SSF56801">
    <property type="entry name" value="Acetyl-CoA synthetase-like"/>
    <property type="match status" value="1"/>
</dbReference>
<dbReference type="Pfam" id="PF00550">
    <property type="entry name" value="PP-binding"/>
    <property type="match status" value="1"/>
</dbReference>
<dbReference type="GO" id="GO:0016874">
    <property type="term" value="F:ligase activity"/>
    <property type="evidence" value="ECO:0007669"/>
    <property type="project" value="UniProtKB-KW"/>
</dbReference>
<dbReference type="GO" id="GO:0043041">
    <property type="term" value="P:amino acid activation for nonribosomal peptide biosynthetic process"/>
    <property type="evidence" value="ECO:0007669"/>
    <property type="project" value="TreeGrafter"/>
</dbReference>
<dbReference type="PANTHER" id="PTHR45527:SF16">
    <property type="entry name" value="NONRIBOSOMAL PEPTIDE SYNTHASE ATNA-RELATED"/>
    <property type="match status" value="1"/>
</dbReference>
<name>A0A9W9I7H0_9EURO</name>
<proteinExistence type="inferred from homology"/>
<dbReference type="Gene3D" id="3.40.50.12780">
    <property type="entry name" value="N-terminal domain of ligase-like"/>
    <property type="match status" value="1"/>
</dbReference>
<dbReference type="Gene3D" id="3.30.300.30">
    <property type="match status" value="1"/>
</dbReference>
<evidence type="ECO:0000313" key="7">
    <source>
        <dbReference type="Proteomes" id="UP001146351"/>
    </source>
</evidence>
<gene>
    <name evidence="6" type="ORF">N7492_004229</name>
</gene>
<keyword evidence="2" id="KW-0597">Phosphoprotein</keyword>
<dbReference type="GO" id="GO:0005737">
    <property type="term" value="C:cytoplasm"/>
    <property type="evidence" value="ECO:0007669"/>
    <property type="project" value="TreeGrafter"/>
</dbReference>
<dbReference type="SUPFAM" id="SSF52777">
    <property type="entry name" value="CoA-dependent acyltransferases"/>
    <property type="match status" value="1"/>
</dbReference>
<dbReference type="Gene3D" id="3.30.559.10">
    <property type="entry name" value="Chloramphenicol acetyltransferase-like domain"/>
    <property type="match status" value="1"/>
</dbReference>
<accession>A0A9W9I7H0</accession>